<keyword evidence="3" id="KW-1185">Reference proteome</keyword>
<reference evidence="2 3" key="1">
    <citation type="journal article" date="2013" name="PLoS ONE">
        <title>Cultivation and Complete Genome Sequencing of Gloeobacter kilaueensis sp. nov., from a Lava Cave in Kilauea Caldera, Hawai'i.</title>
        <authorList>
            <person name="Saw J.H."/>
            <person name="Schatz M."/>
            <person name="Brown M.V."/>
            <person name="Kunkel D.D."/>
            <person name="Foster J.S."/>
            <person name="Shick H."/>
            <person name="Christensen S."/>
            <person name="Hou S."/>
            <person name="Wan X."/>
            <person name="Donachie S.P."/>
        </authorList>
    </citation>
    <scope>NUCLEOTIDE SEQUENCE [LARGE SCALE GENOMIC DNA]</scope>
    <source>
        <strain evidence="3">JS</strain>
    </source>
</reference>
<evidence type="ECO:0000259" key="1">
    <source>
        <dbReference type="Pfam" id="PF12680"/>
    </source>
</evidence>
<dbReference type="InterPro" id="IPR037401">
    <property type="entry name" value="SnoaL-like"/>
</dbReference>
<dbReference type="HOGENOM" id="CLU_135571_0_0_3"/>
<dbReference type="EMBL" id="CP003587">
    <property type="protein sequence ID" value="AGY59052.1"/>
    <property type="molecule type" value="Genomic_DNA"/>
</dbReference>
<dbReference type="Proteomes" id="UP000017396">
    <property type="component" value="Chromosome"/>
</dbReference>
<dbReference type="InterPro" id="IPR011944">
    <property type="entry name" value="Steroid_delta5-4_isomerase"/>
</dbReference>
<dbReference type="OrthoDB" id="9781757at2"/>
<accession>U5QJ93</accession>
<dbReference type="AlphaFoldDB" id="U5QJ93"/>
<dbReference type="eggNOG" id="COG3631">
    <property type="taxonomic scope" value="Bacteria"/>
</dbReference>
<dbReference type="RefSeq" id="WP_023174271.1">
    <property type="nucleotide sequence ID" value="NC_022600.1"/>
</dbReference>
<dbReference type="InterPro" id="IPR032710">
    <property type="entry name" value="NTF2-like_dom_sf"/>
</dbReference>
<sequence length="127" mass="13647">MEAKAVQAIVERAATAWMTGDAAAFASLFTADGECIVPGNRWVGQKAIAAALAEFAAGHTNVKISVRQIVADGDHAVVEWSWEDTETATGKRTVADDAIAVDFVRGQIRRWREYIDAQTPSRANGSN</sequence>
<name>U5QJ93_GLOK1</name>
<organism evidence="2 3">
    <name type="scientific">Gloeobacter kilaueensis (strain ATCC BAA-2537 / CCAP 1431/1 / ULC 316 / JS1)</name>
    <dbReference type="NCBI Taxonomy" id="1183438"/>
    <lineage>
        <taxon>Bacteria</taxon>
        <taxon>Bacillati</taxon>
        <taxon>Cyanobacteriota</taxon>
        <taxon>Cyanophyceae</taxon>
        <taxon>Gloeobacterales</taxon>
        <taxon>Gloeobacteraceae</taxon>
        <taxon>Gloeobacter</taxon>
    </lineage>
</organism>
<dbReference type="STRING" id="1183438.GKIL_2806"/>
<evidence type="ECO:0000313" key="2">
    <source>
        <dbReference type="EMBL" id="AGY59052.1"/>
    </source>
</evidence>
<evidence type="ECO:0000313" key="3">
    <source>
        <dbReference type="Proteomes" id="UP000017396"/>
    </source>
</evidence>
<dbReference type="SUPFAM" id="SSF54427">
    <property type="entry name" value="NTF2-like"/>
    <property type="match status" value="1"/>
</dbReference>
<dbReference type="Gene3D" id="3.10.450.50">
    <property type="match status" value="1"/>
</dbReference>
<protein>
    <recommendedName>
        <fullName evidence="1">SnoaL-like domain-containing protein</fullName>
    </recommendedName>
</protein>
<dbReference type="KEGG" id="glj:GKIL_2806"/>
<dbReference type="Pfam" id="PF12680">
    <property type="entry name" value="SnoaL_2"/>
    <property type="match status" value="1"/>
</dbReference>
<gene>
    <name evidence="2" type="ORF">GKIL_2806</name>
</gene>
<feature type="domain" description="SnoaL-like" evidence="1">
    <location>
        <begin position="10"/>
        <end position="111"/>
    </location>
</feature>
<dbReference type="NCBIfam" id="TIGR02246">
    <property type="entry name" value="SgcJ/EcaC family oxidoreductase"/>
    <property type="match status" value="1"/>
</dbReference>
<proteinExistence type="predicted"/>